<organism evidence="1 2">
    <name type="scientific">Eretmocerus hayati</name>
    <dbReference type="NCBI Taxonomy" id="131215"/>
    <lineage>
        <taxon>Eukaryota</taxon>
        <taxon>Metazoa</taxon>
        <taxon>Ecdysozoa</taxon>
        <taxon>Arthropoda</taxon>
        <taxon>Hexapoda</taxon>
        <taxon>Insecta</taxon>
        <taxon>Pterygota</taxon>
        <taxon>Neoptera</taxon>
        <taxon>Endopterygota</taxon>
        <taxon>Hymenoptera</taxon>
        <taxon>Apocrita</taxon>
        <taxon>Proctotrupomorpha</taxon>
        <taxon>Chalcidoidea</taxon>
        <taxon>Aphelinidae</taxon>
        <taxon>Aphelininae</taxon>
        <taxon>Eretmocerus</taxon>
    </lineage>
</organism>
<evidence type="ECO:0000313" key="2">
    <source>
        <dbReference type="Proteomes" id="UP001239111"/>
    </source>
</evidence>
<comment type="caution">
    <text evidence="1">The sequence shown here is derived from an EMBL/GenBank/DDBJ whole genome shotgun (WGS) entry which is preliminary data.</text>
</comment>
<accession>A0ACC2NVD2</accession>
<protein>
    <submittedName>
        <fullName evidence="1">Uncharacterized protein</fullName>
    </submittedName>
</protein>
<keyword evidence="2" id="KW-1185">Reference proteome</keyword>
<proteinExistence type="predicted"/>
<reference evidence="1" key="1">
    <citation type="submission" date="2023-04" db="EMBL/GenBank/DDBJ databases">
        <title>A chromosome-level genome assembly of the parasitoid wasp Eretmocerus hayati.</title>
        <authorList>
            <person name="Zhong Y."/>
            <person name="Liu S."/>
            <person name="Liu Y."/>
        </authorList>
    </citation>
    <scope>NUCLEOTIDE SEQUENCE</scope>
    <source>
        <strain evidence="1">ZJU_SS_LIU_2023</strain>
    </source>
</reference>
<dbReference type="EMBL" id="CM056742">
    <property type="protein sequence ID" value="KAJ8675032.1"/>
    <property type="molecule type" value="Genomic_DNA"/>
</dbReference>
<gene>
    <name evidence="1" type="ORF">QAD02_010818</name>
</gene>
<dbReference type="Proteomes" id="UP001239111">
    <property type="component" value="Chromosome 2"/>
</dbReference>
<evidence type="ECO:0000313" key="1">
    <source>
        <dbReference type="EMBL" id="KAJ8675032.1"/>
    </source>
</evidence>
<name>A0ACC2NVD2_9HYME</name>
<sequence length="285" mass="31813">MNNLRSYVEQRRLAARLAAQSLRTVDFVDLTSAGNAPGRLNSDTCCGSTRRSNNYCPNERARIHHQSTPRSSATSTRYSPPTDSRRDQRAEININLDSLSNGVITNVKIASHRVVSCSDSVRTSVNIASYGDSGRDISISVHRNDSRDSTLRDPLNRRSRYDDCRVLNEVPIVIDGSPEGTNGTSKRRSEHLSTEEEHNTSSKSPSEPVRKRARPNNDKEGRELDCPICFVNLLDSNVKVMVTPCGHMFCLECLKTSSNKSNNAVMRCSICRKQILFRSCTLVHL</sequence>